<evidence type="ECO:0000256" key="1">
    <source>
        <dbReference type="ARBA" id="ARBA00022729"/>
    </source>
</evidence>
<dbReference type="PANTHER" id="PTHR22953">
    <property type="entry name" value="ACID PHOSPHATASE RELATED"/>
    <property type="match status" value="1"/>
</dbReference>
<dbReference type="GO" id="GO:0046872">
    <property type="term" value="F:metal ion binding"/>
    <property type="evidence" value="ECO:0007669"/>
    <property type="project" value="InterPro"/>
</dbReference>
<dbReference type="Pfam" id="PF00149">
    <property type="entry name" value="Metallophos"/>
    <property type="match status" value="1"/>
</dbReference>
<dbReference type="PANTHER" id="PTHR22953:SF153">
    <property type="entry name" value="PURPLE ACID PHOSPHATASE"/>
    <property type="match status" value="1"/>
</dbReference>
<dbReference type="OrthoDB" id="7513at2157"/>
<dbReference type="EMBL" id="PGCL01000002">
    <property type="protein sequence ID" value="TAJ44556.1"/>
    <property type="molecule type" value="Genomic_DNA"/>
</dbReference>
<comment type="caution">
    <text evidence="3">The sequence shown here is derived from an EMBL/GenBank/DDBJ whole genome shotgun (WGS) entry which is preliminary data.</text>
</comment>
<gene>
    <name evidence="3" type="ORF">CUJ86_04380</name>
</gene>
<dbReference type="SUPFAM" id="SSF49363">
    <property type="entry name" value="Purple acid phosphatase, N-terminal domain"/>
    <property type="match status" value="1"/>
</dbReference>
<dbReference type="InterPro" id="IPR008963">
    <property type="entry name" value="Purple_acid_Pase-like_N"/>
</dbReference>
<dbReference type="InterPro" id="IPR029052">
    <property type="entry name" value="Metallo-depent_PP-like"/>
</dbReference>
<evidence type="ECO:0000259" key="2">
    <source>
        <dbReference type="PROSITE" id="PS50853"/>
    </source>
</evidence>
<keyword evidence="4" id="KW-1185">Reference proteome</keyword>
<dbReference type="PROSITE" id="PS50853">
    <property type="entry name" value="FN3"/>
    <property type="match status" value="1"/>
</dbReference>
<dbReference type="Gene3D" id="3.60.21.10">
    <property type="match status" value="1"/>
</dbReference>
<dbReference type="InterPro" id="IPR004843">
    <property type="entry name" value="Calcineurin-like_PHP"/>
</dbReference>
<dbReference type="CDD" id="cd00063">
    <property type="entry name" value="FN3"/>
    <property type="match status" value="1"/>
</dbReference>
<dbReference type="SUPFAM" id="SSF56300">
    <property type="entry name" value="Metallo-dependent phosphatases"/>
    <property type="match status" value="1"/>
</dbReference>
<dbReference type="InterPro" id="IPR039331">
    <property type="entry name" value="PAPs-like"/>
</dbReference>
<dbReference type="InterPro" id="IPR003961">
    <property type="entry name" value="FN3_dom"/>
</dbReference>
<feature type="domain" description="Fibronectin type-III" evidence="2">
    <location>
        <begin position="29"/>
        <end position="123"/>
    </location>
</feature>
<proteinExistence type="predicted"/>
<evidence type="ECO:0000313" key="3">
    <source>
        <dbReference type="EMBL" id="TAJ44556.1"/>
    </source>
</evidence>
<accession>A0A483CY96</accession>
<dbReference type="GO" id="GO:0003993">
    <property type="term" value="F:acid phosphatase activity"/>
    <property type="evidence" value="ECO:0007669"/>
    <property type="project" value="InterPro"/>
</dbReference>
<dbReference type="Proteomes" id="UP000292580">
    <property type="component" value="Unassembled WGS sequence"/>
</dbReference>
<keyword evidence="1" id="KW-0732">Signal</keyword>
<evidence type="ECO:0000313" key="4">
    <source>
        <dbReference type="Proteomes" id="UP000292580"/>
    </source>
</evidence>
<name>A0A483CY96_9EURY</name>
<organism evidence="3 4">
    <name type="scientific">Methanofollis fontis</name>
    <dbReference type="NCBI Taxonomy" id="2052832"/>
    <lineage>
        <taxon>Archaea</taxon>
        <taxon>Methanobacteriati</taxon>
        <taxon>Methanobacteriota</taxon>
        <taxon>Stenosarchaea group</taxon>
        <taxon>Methanomicrobia</taxon>
        <taxon>Methanomicrobiales</taxon>
        <taxon>Methanomicrobiaceae</taxon>
        <taxon>Methanofollis</taxon>
    </lineage>
</organism>
<protein>
    <recommendedName>
        <fullName evidence="2">Fibronectin type-III domain-containing protein</fullName>
    </recommendedName>
</protein>
<dbReference type="RefSeq" id="WP_130646348.1">
    <property type="nucleotide sequence ID" value="NZ_PGCL01000002.1"/>
</dbReference>
<reference evidence="3 4" key="1">
    <citation type="submission" date="2017-11" db="EMBL/GenBank/DDBJ databases">
        <title>Isolation and Characterization of Methanofollis Species from Methane Seep Offshore SW Taiwan.</title>
        <authorList>
            <person name="Teng N.-H."/>
            <person name="Lai M.-C."/>
            <person name="Chen S.-C."/>
        </authorList>
    </citation>
    <scope>NUCLEOTIDE SEQUENCE [LARGE SCALE GENOMIC DNA]</scope>
    <source>
        <strain evidence="3 4">FWC-SCC2</strain>
    </source>
</reference>
<dbReference type="AlphaFoldDB" id="A0A483CY96"/>
<sequence>MSGCARVTGLVVFLLIIPVAVMGAANTSVVWGPYVTGTTGTGAIVSWKTVDPTVGAVEYLPPGVNAPLVVTDGRCTDLHHVNLTDLTPGTSYTYQVRVNDSPGPDGSFSTFGNGPVKFVVYADTRAQVPLFTQMERHRLVAERIAQEDNLSFVLHCGDFVTFGDDEEEWDDFFMAGAPMLARTTIMPVLGNHEGNRSLYYEIFSMPEWYSFTAGDAHVVVLDSNDWARGRMDEQTDWMMLDLASSNGTPFVAFHHPPFSSNERLWGGDRFIRENWVPIFEEFDVGTVFNGHTHAYEHYSVNETDYFVIPCGGEEFFSLSENKPEGFVTALEHTLAYLRVSVDDEKTLVEVVPVASVSEDNTAIIHMYPPGEVFETVMLPSERCCIGSFPHLIPPLPPFWLPLLHEMVP</sequence>